<sequence>MTNMSAEQIQILLQVDREIALHHFLRDYFIPALNDRGYTLRNLLRAMVDCAFDRDYKAVAHRIWDAVAKLDEHTLLETSK</sequence>
<comment type="caution">
    <text evidence="1">The sequence shown here is derived from an EMBL/GenBank/DDBJ whole genome shotgun (WGS) entry which is preliminary data.</text>
</comment>
<evidence type="ECO:0000313" key="1">
    <source>
        <dbReference type="EMBL" id="KYC42082.1"/>
    </source>
</evidence>
<dbReference type="AlphaFoldDB" id="A0A139XBT1"/>
<evidence type="ECO:0000313" key="2">
    <source>
        <dbReference type="Proteomes" id="UP000076925"/>
    </source>
</evidence>
<protein>
    <submittedName>
        <fullName evidence="1">Uncharacterized protein</fullName>
    </submittedName>
</protein>
<dbReference type="STRING" id="128403.WA1_18950"/>
<name>A0A139XBT1_9CYAN</name>
<dbReference type="Proteomes" id="UP000076925">
    <property type="component" value="Unassembled WGS sequence"/>
</dbReference>
<keyword evidence="2" id="KW-1185">Reference proteome</keyword>
<proteinExistence type="predicted"/>
<organism evidence="1 2">
    <name type="scientific">Scytonema hofmannii PCC 7110</name>
    <dbReference type="NCBI Taxonomy" id="128403"/>
    <lineage>
        <taxon>Bacteria</taxon>
        <taxon>Bacillati</taxon>
        <taxon>Cyanobacteriota</taxon>
        <taxon>Cyanophyceae</taxon>
        <taxon>Nostocales</taxon>
        <taxon>Scytonemataceae</taxon>
        <taxon>Scytonema</taxon>
    </lineage>
</organism>
<dbReference type="EMBL" id="ANNX02000020">
    <property type="protein sequence ID" value="KYC42082.1"/>
    <property type="molecule type" value="Genomic_DNA"/>
</dbReference>
<reference evidence="1 2" key="1">
    <citation type="journal article" date="2013" name="Genome Biol. Evol.">
        <title>Genomes of Stigonematalean cyanobacteria (subsection V) and the evolution of oxygenic photosynthesis from prokaryotes to plastids.</title>
        <authorList>
            <person name="Dagan T."/>
            <person name="Roettger M."/>
            <person name="Stucken K."/>
            <person name="Landan G."/>
            <person name="Koch R."/>
            <person name="Major P."/>
            <person name="Gould S.B."/>
            <person name="Goremykin V.V."/>
            <person name="Rippka R."/>
            <person name="Tandeau de Marsac N."/>
            <person name="Gugger M."/>
            <person name="Lockhart P.J."/>
            <person name="Allen J.F."/>
            <person name="Brune I."/>
            <person name="Maus I."/>
            <person name="Puhler A."/>
            <person name="Martin W.F."/>
        </authorList>
    </citation>
    <scope>NUCLEOTIDE SEQUENCE [LARGE SCALE GENOMIC DNA]</scope>
    <source>
        <strain evidence="1 2">PCC 7110</strain>
    </source>
</reference>
<accession>A0A139XBT1</accession>
<gene>
    <name evidence="1" type="ORF">WA1_18950</name>
</gene>